<evidence type="ECO:0000256" key="1">
    <source>
        <dbReference type="SAM" id="Phobius"/>
    </source>
</evidence>
<name>A0A2P6SGW3_ROSCH</name>
<gene>
    <name evidence="2" type="ORF">RchiOBHm_Chr1g0353491</name>
</gene>
<dbReference type="Gramene" id="PRQ57912">
    <property type="protein sequence ID" value="PRQ57912"/>
    <property type="gene ID" value="RchiOBHm_Chr1g0353491"/>
</dbReference>
<protein>
    <submittedName>
        <fullName evidence="2">Uncharacterized protein</fullName>
    </submittedName>
</protein>
<comment type="caution">
    <text evidence="2">The sequence shown here is derived from an EMBL/GenBank/DDBJ whole genome shotgun (WGS) entry which is preliminary data.</text>
</comment>
<evidence type="ECO:0000313" key="2">
    <source>
        <dbReference type="EMBL" id="PRQ57912.1"/>
    </source>
</evidence>
<keyword evidence="1" id="KW-1133">Transmembrane helix</keyword>
<sequence>MWMPVTLEFIGACVSVTTLDDAGFFLRWLRWINTILMQAASVLLVCLVNFRVDLLFQGGSWQ</sequence>
<dbReference type="Proteomes" id="UP000238479">
    <property type="component" value="Chromosome 1"/>
</dbReference>
<keyword evidence="3" id="KW-1185">Reference proteome</keyword>
<feature type="transmembrane region" description="Helical" evidence="1">
    <location>
        <begin position="28"/>
        <end position="50"/>
    </location>
</feature>
<keyword evidence="1" id="KW-0472">Membrane</keyword>
<evidence type="ECO:0000313" key="3">
    <source>
        <dbReference type="Proteomes" id="UP000238479"/>
    </source>
</evidence>
<accession>A0A2P6SGW3</accession>
<keyword evidence="1" id="KW-0812">Transmembrane</keyword>
<dbReference type="EMBL" id="PDCK01000039">
    <property type="protein sequence ID" value="PRQ57912.1"/>
    <property type="molecule type" value="Genomic_DNA"/>
</dbReference>
<dbReference type="AlphaFoldDB" id="A0A2P6SGW3"/>
<reference evidence="2 3" key="1">
    <citation type="journal article" date="2018" name="Nat. Genet.">
        <title>The Rosa genome provides new insights in the design of modern roses.</title>
        <authorList>
            <person name="Bendahmane M."/>
        </authorList>
    </citation>
    <scope>NUCLEOTIDE SEQUENCE [LARGE SCALE GENOMIC DNA]</scope>
    <source>
        <strain evidence="3">cv. Old Blush</strain>
    </source>
</reference>
<organism evidence="2 3">
    <name type="scientific">Rosa chinensis</name>
    <name type="common">China rose</name>
    <dbReference type="NCBI Taxonomy" id="74649"/>
    <lineage>
        <taxon>Eukaryota</taxon>
        <taxon>Viridiplantae</taxon>
        <taxon>Streptophyta</taxon>
        <taxon>Embryophyta</taxon>
        <taxon>Tracheophyta</taxon>
        <taxon>Spermatophyta</taxon>
        <taxon>Magnoliopsida</taxon>
        <taxon>eudicotyledons</taxon>
        <taxon>Gunneridae</taxon>
        <taxon>Pentapetalae</taxon>
        <taxon>rosids</taxon>
        <taxon>fabids</taxon>
        <taxon>Rosales</taxon>
        <taxon>Rosaceae</taxon>
        <taxon>Rosoideae</taxon>
        <taxon>Rosoideae incertae sedis</taxon>
        <taxon>Rosa</taxon>
    </lineage>
</organism>
<proteinExistence type="predicted"/>